<keyword evidence="3" id="KW-0732">Signal</keyword>
<dbReference type="NCBIfam" id="TIGR01730">
    <property type="entry name" value="RND_mfp"/>
    <property type="match status" value="1"/>
</dbReference>
<dbReference type="SUPFAM" id="SSF111369">
    <property type="entry name" value="HlyD-like secretion proteins"/>
    <property type="match status" value="1"/>
</dbReference>
<evidence type="ECO:0000259" key="4">
    <source>
        <dbReference type="Pfam" id="PF25973"/>
    </source>
</evidence>
<dbReference type="InterPro" id="IPR058647">
    <property type="entry name" value="BSH_CzcB-like"/>
</dbReference>
<dbReference type="PROSITE" id="PS51257">
    <property type="entry name" value="PROKAR_LIPOPROTEIN"/>
    <property type="match status" value="1"/>
</dbReference>
<evidence type="ECO:0000313" key="6">
    <source>
        <dbReference type="Proteomes" id="UP001500185"/>
    </source>
</evidence>
<keyword evidence="2" id="KW-0175">Coiled coil</keyword>
<feature type="signal peptide" evidence="3">
    <location>
        <begin position="1"/>
        <end position="19"/>
    </location>
</feature>
<dbReference type="RefSeq" id="WP_224454603.1">
    <property type="nucleotide sequence ID" value="NZ_BAAAGG010000022.1"/>
</dbReference>
<gene>
    <name evidence="5" type="ORF">GCM10009433_24190</name>
</gene>
<dbReference type="Gene3D" id="2.40.50.100">
    <property type="match status" value="1"/>
</dbReference>
<proteinExistence type="inferred from homology"/>
<evidence type="ECO:0000256" key="1">
    <source>
        <dbReference type="ARBA" id="ARBA00009477"/>
    </source>
</evidence>
<dbReference type="EMBL" id="BAAAGG010000022">
    <property type="protein sequence ID" value="GAA0763146.1"/>
    <property type="molecule type" value="Genomic_DNA"/>
</dbReference>
<evidence type="ECO:0000313" key="5">
    <source>
        <dbReference type="EMBL" id="GAA0763146.1"/>
    </source>
</evidence>
<evidence type="ECO:0000256" key="3">
    <source>
        <dbReference type="SAM" id="SignalP"/>
    </source>
</evidence>
<evidence type="ECO:0000256" key="2">
    <source>
        <dbReference type="SAM" id="Coils"/>
    </source>
</evidence>
<feature type="coiled-coil region" evidence="2">
    <location>
        <begin position="101"/>
        <end position="166"/>
    </location>
</feature>
<keyword evidence="6" id="KW-1185">Reference proteome</keyword>
<feature type="domain" description="CzcB-like barrel-sandwich hybrid" evidence="4">
    <location>
        <begin position="63"/>
        <end position="193"/>
    </location>
</feature>
<dbReference type="PANTHER" id="PTHR30469">
    <property type="entry name" value="MULTIDRUG RESISTANCE PROTEIN MDTA"/>
    <property type="match status" value="1"/>
</dbReference>
<protein>
    <submittedName>
        <fullName evidence="5">Efflux RND transporter periplasmic adaptor subunit</fullName>
    </submittedName>
</protein>
<dbReference type="Gene3D" id="1.10.287.470">
    <property type="entry name" value="Helix hairpin bin"/>
    <property type="match status" value="1"/>
</dbReference>
<dbReference type="Gene3D" id="2.40.30.170">
    <property type="match status" value="1"/>
</dbReference>
<dbReference type="Gene3D" id="2.40.420.20">
    <property type="match status" value="1"/>
</dbReference>
<sequence>MKTKLLPILFISLLTLSLASCGEETQNEKTEPQAVNVKVQNPTTTLPQRLSHKGKIQSSKSIDIQSRGSSYVEQIFVNVGDKVEKNQLLVKLNSEDIASKRTQLLAQLEEVNASLENTERDYERYKNLREKNSVSEKELESIKLKFKSVQSQKAAVESQLKGIESELKYFNIKSPFDGIITSKHLQEGDLANPQMPILQMEVNNAFEFHFSVSEREISALRKGQLSTVEISNDHQKIDAQISEISSSSLNSGGQYIIKAKLLNSDNIDLFSGQQGEIQLVTDKLDQGVFVPESALIRRGGLQGLYVVSAEQKAMLRWVKVGANNGKHIEILSGIQTDESIITSSDSKLYNGINVNY</sequence>
<dbReference type="Proteomes" id="UP001500185">
    <property type="component" value="Unassembled WGS sequence"/>
</dbReference>
<dbReference type="PANTHER" id="PTHR30469:SF15">
    <property type="entry name" value="HLYD FAMILY OF SECRETION PROTEINS"/>
    <property type="match status" value="1"/>
</dbReference>
<accession>A0ABN1KDC2</accession>
<dbReference type="InterPro" id="IPR006143">
    <property type="entry name" value="RND_pump_MFP"/>
</dbReference>
<comment type="caution">
    <text evidence="5">The sequence shown here is derived from an EMBL/GenBank/DDBJ whole genome shotgun (WGS) entry which is preliminary data.</text>
</comment>
<comment type="similarity">
    <text evidence="1">Belongs to the membrane fusion protein (MFP) (TC 8.A.1) family.</text>
</comment>
<reference evidence="5 6" key="1">
    <citation type="journal article" date="2019" name="Int. J. Syst. Evol. Microbiol.">
        <title>The Global Catalogue of Microorganisms (GCM) 10K type strain sequencing project: providing services to taxonomists for standard genome sequencing and annotation.</title>
        <authorList>
            <consortium name="The Broad Institute Genomics Platform"/>
            <consortium name="The Broad Institute Genome Sequencing Center for Infectious Disease"/>
            <person name="Wu L."/>
            <person name="Ma J."/>
        </authorList>
    </citation>
    <scope>NUCLEOTIDE SEQUENCE [LARGE SCALE GENOMIC DNA]</scope>
    <source>
        <strain evidence="5 6">JCM 16231</strain>
    </source>
</reference>
<feature type="chain" id="PRO_5046140976" evidence="3">
    <location>
        <begin position="20"/>
        <end position="356"/>
    </location>
</feature>
<organism evidence="5 6">
    <name type="scientific">Psychroflexus lacisalsi</name>
    <dbReference type="NCBI Taxonomy" id="503928"/>
    <lineage>
        <taxon>Bacteria</taxon>
        <taxon>Pseudomonadati</taxon>
        <taxon>Bacteroidota</taxon>
        <taxon>Flavobacteriia</taxon>
        <taxon>Flavobacteriales</taxon>
        <taxon>Flavobacteriaceae</taxon>
        <taxon>Psychroflexus</taxon>
    </lineage>
</organism>
<dbReference type="Pfam" id="PF25973">
    <property type="entry name" value="BSH_CzcB"/>
    <property type="match status" value="1"/>
</dbReference>
<name>A0ABN1KDC2_9FLAO</name>